<proteinExistence type="predicted"/>
<comment type="caution">
    <text evidence="1">The sequence shown here is derived from an EMBL/GenBank/DDBJ whole genome shotgun (WGS) entry which is preliminary data.</text>
</comment>
<dbReference type="InterPro" id="IPR010982">
    <property type="entry name" value="Lambda_DNA-bd_dom_sf"/>
</dbReference>
<dbReference type="RefSeq" id="WP_344419281.1">
    <property type="nucleotide sequence ID" value="NZ_BAAANN010000013.1"/>
</dbReference>
<sequence length="355" mass="39184">MAGRSARRQLARRLRDLREGAFEDKVKQDELAAAFGGRKPLSTAAISTWENGEIDKRPSEARIIQYALVFSTPSSMRPAPHIPGESTLDDSTRARYDELRTELLTLREDAEEEARIEKAGARTAMVPADEIWHHDRDVKLFVVASELPIDQRPPFAREKGAFNYSRLARYADLDAFFTMFNSLTKRGYRNLSHRSAGERSIGTARNLVLLGGPAWNPLTRTMLHLLDLPIQQSLQPDGHPDHFLRPDGSPVLPTIIEVGDGGHEIIEDVGLFVRAPNPMNPETDVTICSGIYTPGVLGAALAFTYPGIAHENVQAVREQVGQASAFAALFRVKVVDGRVPTPRLAHEIIDCVPAG</sequence>
<gene>
    <name evidence="1" type="ORF">GCM10009754_35150</name>
</gene>
<dbReference type="Gene3D" id="1.10.260.40">
    <property type="entry name" value="lambda repressor-like DNA-binding domains"/>
    <property type="match status" value="1"/>
</dbReference>
<organism evidence="1 2">
    <name type="scientific">Amycolatopsis minnesotensis</name>
    <dbReference type="NCBI Taxonomy" id="337894"/>
    <lineage>
        <taxon>Bacteria</taxon>
        <taxon>Bacillati</taxon>
        <taxon>Actinomycetota</taxon>
        <taxon>Actinomycetes</taxon>
        <taxon>Pseudonocardiales</taxon>
        <taxon>Pseudonocardiaceae</taxon>
        <taxon>Amycolatopsis</taxon>
    </lineage>
</organism>
<keyword evidence="2" id="KW-1185">Reference proteome</keyword>
<evidence type="ECO:0000313" key="2">
    <source>
        <dbReference type="Proteomes" id="UP001501116"/>
    </source>
</evidence>
<evidence type="ECO:0008006" key="3">
    <source>
        <dbReference type="Google" id="ProtNLM"/>
    </source>
</evidence>
<dbReference type="EMBL" id="BAAANN010000013">
    <property type="protein sequence ID" value="GAA1961250.1"/>
    <property type="molecule type" value="Genomic_DNA"/>
</dbReference>
<name>A0ABP5CBL0_9PSEU</name>
<evidence type="ECO:0000313" key="1">
    <source>
        <dbReference type="EMBL" id="GAA1961250.1"/>
    </source>
</evidence>
<protein>
    <recommendedName>
        <fullName evidence="3">HTH cro/C1-type domain-containing protein</fullName>
    </recommendedName>
</protein>
<accession>A0ABP5CBL0</accession>
<dbReference type="Proteomes" id="UP001501116">
    <property type="component" value="Unassembled WGS sequence"/>
</dbReference>
<reference evidence="2" key="1">
    <citation type="journal article" date="2019" name="Int. J. Syst. Evol. Microbiol.">
        <title>The Global Catalogue of Microorganisms (GCM) 10K type strain sequencing project: providing services to taxonomists for standard genome sequencing and annotation.</title>
        <authorList>
            <consortium name="The Broad Institute Genomics Platform"/>
            <consortium name="The Broad Institute Genome Sequencing Center for Infectious Disease"/>
            <person name="Wu L."/>
            <person name="Ma J."/>
        </authorList>
    </citation>
    <scope>NUCLEOTIDE SEQUENCE [LARGE SCALE GENOMIC DNA]</scope>
    <source>
        <strain evidence="2">JCM 14545</strain>
    </source>
</reference>